<keyword evidence="3" id="KW-1185">Reference proteome</keyword>
<accession>A0ABY3NWL9</accession>
<organism evidence="2 3">
    <name type="scientific">Lelliottia nimipressuralis</name>
    <dbReference type="NCBI Taxonomy" id="69220"/>
    <lineage>
        <taxon>Bacteria</taxon>
        <taxon>Pseudomonadati</taxon>
        <taxon>Pseudomonadota</taxon>
        <taxon>Gammaproteobacteria</taxon>
        <taxon>Enterobacterales</taxon>
        <taxon>Enterobacteriaceae</taxon>
        <taxon>Lelliottia</taxon>
    </lineage>
</organism>
<feature type="transmembrane region" description="Helical" evidence="1">
    <location>
        <begin position="41"/>
        <end position="63"/>
    </location>
</feature>
<protein>
    <submittedName>
        <fullName evidence="2">Uncharacterized protein</fullName>
    </submittedName>
</protein>
<name>A0ABY3NWL9_9ENTR</name>
<evidence type="ECO:0000256" key="1">
    <source>
        <dbReference type="SAM" id="Phobius"/>
    </source>
</evidence>
<evidence type="ECO:0000313" key="2">
    <source>
        <dbReference type="EMBL" id="TYT28080.1"/>
    </source>
</evidence>
<keyword evidence="1" id="KW-0472">Membrane</keyword>
<dbReference type="RefSeq" id="WP_129036383.1">
    <property type="nucleotide sequence ID" value="NZ_SDDX01000040.1"/>
</dbReference>
<comment type="caution">
    <text evidence="2">The sequence shown here is derived from an EMBL/GenBank/DDBJ whole genome shotgun (WGS) entry which is preliminary data.</text>
</comment>
<gene>
    <name evidence="2" type="ORF">FZO59_22130</name>
</gene>
<evidence type="ECO:0000313" key="3">
    <source>
        <dbReference type="Proteomes" id="UP000323910"/>
    </source>
</evidence>
<proteinExistence type="predicted"/>
<keyword evidence="1" id="KW-0812">Transmembrane</keyword>
<dbReference type="Proteomes" id="UP000323910">
    <property type="component" value="Unassembled WGS sequence"/>
</dbReference>
<dbReference type="EMBL" id="VTFR01000021">
    <property type="protein sequence ID" value="TYT28080.1"/>
    <property type="molecule type" value="Genomic_DNA"/>
</dbReference>
<keyword evidence="1" id="KW-1133">Transmembrane helix</keyword>
<reference evidence="2 3" key="1">
    <citation type="submission" date="2019-08" db="EMBL/GenBank/DDBJ databases">
        <title>The draft genome of Lelliottia nimipressuralis strain CICC 24156.</title>
        <authorList>
            <person name="Wu W."/>
            <person name="Feng Y."/>
            <person name="Zong Z."/>
        </authorList>
    </citation>
    <scope>NUCLEOTIDE SEQUENCE [LARGE SCALE GENOMIC DNA]</scope>
    <source>
        <strain evidence="2 3">CICC 24156</strain>
    </source>
</reference>
<sequence length="69" mass="7751">MTMANEITGHICPAENTPLMQCQYVSISVEGQLDYTQMAQFWGVAFSTVVALYLFCHCISLVLKFVRNS</sequence>